<gene>
    <name evidence="2" type="ORF">F6B42_11685</name>
</gene>
<evidence type="ECO:0000313" key="3">
    <source>
        <dbReference type="Proteomes" id="UP000327039"/>
    </source>
</evidence>
<dbReference type="InterPro" id="IPR000639">
    <property type="entry name" value="Epox_hydrolase-like"/>
</dbReference>
<proteinExistence type="predicted"/>
<dbReference type="InterPro" id="IPR029058">
    <property type="entry name" value="AB_hydrolase_fold"/>
</dbReference>
<evidence type="ECO:0000259" key="1">
    <source>
        <dbReference type="Pfam" id="PF12697"/>
    </source>
</evidence>
<name>A0A5J5IRS3_9MICO</name>
<evidence type="ECO:0000313" key="2">
    <source>
        <dbReference type="EMBL" id="KAA9085151.1"/>
    </source>
</evidence>
<dbReference type="PRINTS" id="PR00111">
    <property type="entry name" value="ABHYDROLASE"/>
</dbReference>
<dbReference type="InterPro" id="IPR000073">
    <property type="entry name" value="AB_hydrolase_1"/>
</dbReference>
<dbReference type="PANTHER" id="PTHR43194">
    <property type="entry name" value="HYDROLASE ALPHA/BETA FOLD FAMILY"/>
    <property type="match status" value="1"/>
</dbReference>
<dbReference type="SUPFAM" id="SSF53474">
    <property type="entry name" value="alpha/beta-Hydrolases"/>
    <property type="match status" value="1"/>
</dbReference>
<dbReference type="AlphaFoldDB" id="A0A5J5IRS3"/>
<dbReference type="Proteomes" id="UP000327039">
    <property type="component" value="Unassembled WGS sequence"/>
</dbReference>
<dbReference type="PANTHER" id="PTHR43194:SF2">
    <property type="entry name" value="PEROXISOMAL MEMBRANE PROTEIN LPX1"/>
    <property type="match status" value="1"/>
</dbReference>
<keyword evidence="2" id="KW-0378">Hydrolase</keyword>
<keyword evidence="3" id="KW-1185">Reference proteome</keyword>
<dbReference type="GO" id="GO:0016787">
    <property type="term" value="F:hydrolase activity"/>
    <property type="evidence" value="ECO:0007669"/>
    <property type="project" value="UniProtKB-KW"/>
</dbReference>
<dbReference type="Gene3D" id="3.40.50.1820">
    <property type="entry name" value="alpha/beta hydrolase"/>
    <property type="match status" value="1"/>
</dbReference>
<accession>A0A5J5IRS3</accession>
<comment type="caution">
    <text evidence="2">The sequence shown here is derived from an EMBL/GenBank/DDBJ whole genome shotgun (WGS) entry which is preliminary data.</text>
</comment>
<protein>
    <submittedName>
        <fullName evidence="2">Alpha/beta hydrolase</fullName>
    </submittedName>
</protein>
<sequence>MDAALRTHAFTLPIGFGGRGRIGTQPIRGSTVSDAAFDEFSFLPVQAAEAGVPVPGVRRVNGASPDGRAISALRFGDADVEVVLLHGAGLNAHTWDRTALAVGRPALAVDLPGHGDSEWRDDADYSPRAIATDLLPALRGWVTRPVVLVGQSLGGLTAAAIARLAPELVRALIVVDIAPGLDPAGGAASIRAFFAGPTDWASRAELVDRALAFGLGGDRTAAERGVLLNSRVRADGRVEWKHHFARIANRLAADSDAAAAADAHQDAIAAVLAESGWDDLRAVDAPLTLVRGERGFLSDADVAAFSARLPTAGIVTVDSGHNVQEEQPAELARIIRDAD</sequence>
<dbReference type="InterPro" id="IPR050228">
    <property type="entry name" value="Carboxylesterase_BioH"/>
</dbReference>
<reference evidence="3" key="1">
    <citation type="submission" date="2019-09" db="EMBL/GenBank/DDBJ databases">
        <title>Mumia zhuanghuii sp. nov. isolated from the intestinal contents of plateau pika (Ochotona curzoniae) in the Qinghai-Tibet plateau of China.</title>
        <authorList>
            <person name="Tian Z."/>
        </authorList>
    </citation>
    <scope>NUCLEOTIDE SEQUENCE [LARGE SCALE GENOMIC DNA]</scope>
    <source>
        <strain evidence="3">DSM 25564</strain>
    </source>
</reference>
<dbReference type="PRINTS" id="PR00412">
    <property type="entry name" value="EPOXHYDRLASE"/>
</dbReference>
<dbReference type="EMBL" id="VYRZ01000003">
    <property type="protein sequence ID" value="KAA9085151.1"/>
    <property type="molecule type" value="Genomic_DNA"/>
</dbReference>
<dbReference type="Pfam" id="PF12697">
    <property type="entry name" value="Abhydrolase_6"/>
    <property type="match status" value="1"/>
</dbReference>
<dbReference type="OrthoDB" id="63519at2"/>
<feature type="domain" description="AB hydrolase-1" evidence="1">
    <location>
        <begin position="82"/>
        <end position="333"/>
    </location>
</feature>
<organism evidence="2 3">
    <name type="scientific">Microbacterium radiodurans</name>
    <dbReference type="NCBI Taxonomy" id="661398"/>
    <lineage>
        <taxon>Bacteria</taxon>
        <taxon>Bacillati</taxon>
        <taxon>Actinomycetota</taxon>
        <taxon>Actinomycetes</taxon>
        <taxon>Micrococcales</taxon>
        <taxon>Microbacteriaceae</taxon>
        <taxon>Microbacterium</taxon>
    </lineage>
</organism>